<dbReference type="InterPro" id="IPR039540">
    <property type="entry name" value="UBL3-like_ubiquitin_dom"/>
</dbReference>
<dbReference type="InterPro" id="IPR040015">
    <property type="entry name" value="UBL3-like"/>
</dbReference>
<name>A0A5N6RRY9_9ROSI</name>
<reference evidence="2 3" key="1">
    <citation type="submission" date="2019-06" db="EMBL/GenBank/DDBJ databases">
        <title>A chromosomal-level reference genome of Carpinus fangiana (Coryloideae, Betulaceae).</title>
        <authorList>
            <person name="Yang X."/>
            <person name="Wang Z."/>
            <person name="Zhang L."/>
            <person name="Hao G."/>
            <person name="Liu J."/>
            <person name="Yang Y."/>
        </authorList>
    </citation>
    <scope>NUCLEOTIDE SEQUENCE [LARGE SCALE GENOMIC DNA]</scope>
    <source>
        <strain evidence="2">Cfa_2016G</strain>
        <tissue evidence="2">Leaf</tissue>
    </source>
</reference>
<dbReference type="EMBL" id="CM017328">
    <property type="protein sequence ID" value="KAE8123824.1"/>
    <property type="molecule type" value="Genomic_DNA"/>
</dbReference>
<dbReference type="InterPro" id="IPR000626">
    <property type="entry name" value="Ubiquitin-like_dom"/>
</dbReference>
<sequence>MVNCTFKRRRSKTAFRNSTKATKTASFSLARVWLEKHFKLSFSSAYPTHRAPIFQTHRRAKRKKKLKKEKGLRIVEPDRRKLWKMPEEELVDIKFRLYDGSDMGPFRYSSASTVDMLKQRVVSDWPKGKTIIPKVANEVKLISSGKILENNKTVGQCKMPFGDNAGGVIIMHVVVQPSLAKTKTAQFGFTHCGA</sequence>
<dbReference type="SUPFAM" id="SSF54236">
    <property type="entry name" value="Ubiquitin-like"/>
    <property type="match status" value="1"/>
</dbReference>
<dbReference type="Proteomes" id="UP000327013">
    <property type="component" value="Chromosome 8"/>
</dbReference>
<dbReference type="PANTHER" id="PTHR13169:SF3">
    <property type="entry name" value="MEMBRANE-ANCHORED UBIQUITIN-FOLD PROTEIN 3"/>
    <property type="match status" value="1"/>
</dbReference>
<evidence type="ECO:0000313" key="2">
    <source>
        <dbReference type="EMBL" id="KAE8123824.1"/>
    </source>
</evidence>
<dbReference type="CDD" id="cd01814">
    <property type="entry name" value="Ubl_MUBs_plant"/>
    <property type="match status" value="1"/>
</dbReference>
<dbReference type="OrthoDB" id="1043111at2759"/>
<feature type="domain" description="Ubiquitin-like" evidence="1">
    <location>
        <begin position="91"/>
        <end position="159"/>
    </location>
</feature>
<dbReference type="PROSITE" id="PS50053">
    <property type="entry name" value="UBIQUITIN_2"/>
    <property type="match status" value="1"/>
</dbReference>
<keyword evidence="3" id="KW-1185">Reference proteome</keyword>
<accession>A0A5N6RRY9</accession>
<dbReference type="PANTHER" id="PTHR13169">
    <property type="entry name" value="UBIQUITIN-LIKE PROTEIN 3 HCG-1 PROTEIN"/>
    <property type="match status" value="1"/>
</dbReference>
<gene>
    <name evidence="2" type="ORF">FH972_018747</name>
</gene>
<dbReference type="AlphaFoldDB" id="A0A5N6RRY9"/>
<evidence type="ECO:0000313" key="3">
    <source>
        <dbReference type="Proteomes" id="UP000327013"/>
    </source>
</evidence>
<organism evidence="2 3">
    <name type="scientific">Carpinus fangiana</name>
    <dbReference type="NCBI Taxonomy" id="176857"/>
    <lineage>
        <taxon>Eukaryota</taxon>
        <taxon>Viridiplantae</taxon>
        <taxon>Streptophyta</taxon>
        <taxon>Embryophyta</taxon>
        <taxon>Tracheophyta</taxon>
        <taxon>Spermatophyta</taxon>
        <taxon>Magnoliopsida</taxon>
        <taxon>eudicotyledons</taxon>
        <taxon>Gunneridae</taxon>
        <taxon>Pentapetalae</taxon>
        <taxon>rosids</taxon>
        <taxon>fabids</taxon>
        <taxon>Fagales</taxon>
        <taxon>Betulaceae</taxon>
        <taxon>Carpinus</taxon>
    </lineage>
</organism>
<dbReference type="Pfam" id="PF13881">
    <property type="entry name" value="Rad60-SLD_2"/>
    <property type="match status" value="1"/>
</dbReference>
<dbReference type="InterPro" id="IPR029071">
    <property type="entry name" value="Ubiquitin-like_domsf"/>
</dbReference>
<dbReference type="Gene3D" id="3.10.20.90">
    <property type="entry name" value="Phosphatidylinositol 3-kinase Catalytic Subunit, Chain A, domain 1"/>
    <property type="match status" value="1"/>
</dbReference>
<evidence type="ECO:0000259" key="1">
    <source>
        <dbReference type="PROSITE" id="PS50053"/>
    </source>
</evidence>
<proteinExistence type="predicted"/>
<protein>
    <recommendedName>
        <fullName evidence="1">Ubiquitin-like domain-containing protein</fullName>
    </recommendedName>
</protein>